<evidence type="ECO:0000313" key="2">
    <source>
        <dbReference type="Proteomes" id="UP000539350"/>
    </source>
</evidence>
<reference evidence="1 2" key="1">
    <citation type="submission" date="2020-07" db="EMBL/GenBank/DDBJ databases">
        <title>Halieaceae bacterium, F7430, whole genome shotgun sequencing project.</title>
        <authorList>
            <person name="Jiang S."/>
            <person name="Liu Z.W."/>
            <person name="Du Z.J."/>
        </authorList>
    </citation>
    <scope>NUCLEOTIDE SEQUENCE [LARGE SCALE GENOMIC DNA]</scope>
    <source>
        <strain evidence="1 2">F7430</strain>
    </source>
</reference>
<keyword evidence="2" id="KW-1185">Reference proteome</keyword>
<comment type="caution">
    <text evidence="1">The sequence shown here is derived from an EMBL/GenBank/DDBJ whole genome shotgun (WGS) entry which is preliminary data.</text>
</comment>
<sequence>MKKVLYTSKRDVFSTWLNDFYVQKRSRYIWAQICYDWNTAELLHVVFEKNSENQAYIQWPVQVPGVPVTNIDFTTDFPTLENGDPWDYLSWHKSALGCDLMSEPREKPESFWDWRLKTRPQGNVPRGKAK</sequence>
<dbReference type="AlphaFoldDB" id="A0A7W2YI54"/>
<proteinExistence type="predicted"/>
<gene>
    <name evidence="1" type="ORF">H2508_00945</name>
</gene>
<evidence type="ECO:0000313" key="1">
    <source>
        <dbReference type="EMBL" id="MBA6411680.1"/>
    </source>
</evidence>
<accession>A0A7W2YI54</accession>
<dbReference type="RefSeq" id="WP_182168594.1">
    <property type="nucleotide sequence ID" value="NZ_JACFXU010000011.1"/>
</dbReference>
<name>A0A7W2YI54_9GAMM</name>
<organism evidence="1 2">
    <name type="scientific">Sediminihaliea albiluteola</name>
    <dbReference type="NCBI Taxonomy" id="2758564"/>
    <lineage>
        <taxon>Bacteria</taxon>
        <taxon>Pseudomonadati</taxon>
        <taxon>Pseudomonadota</taxon>
        <taxon>Gammaproteobacteria</taxon>
        <taxon>Cellvibrionales</taxon>
        <taxon>Halieaceae</taxon>
        <taxon>Sediminihaliea</taxon>
    </lineage>
</organism>
<dbReference type="EMBL" id="JACFXU010000011">
    <property type="protein sequence ID" value="MBA6411680.1"/>
    <property type="molecule type" value="Genomic_DNA"/>
</dbReference>
<protein>
    <submittedName>
        <fullName evidence="1">Uncharacterized protein</fullName>
    </submittedName>
</protein>
<dbReference type="Proteomes" id="UP000539350">
    <property type="component" value="Unassembled WGS sequence"/>
</dbReference>